<dbReference type="PANTHER" id="PTHR24186">
    <property type="entry name" value="PROTEIN PHOSPHATASE 1 REGULATORY SUBUNIT"/>
    <property type="match status" value="1"/>
</dbReference>
<evidence type="ECO:0000313" key="11">
    <source>
        <dbReference type="EMBL" id="KAK9144704.1"/>
    </source>
</evidence>
<feature type="transmembrane region" description="Helical" evidence="9">
    <location>
        <begin position="514"/>
        <end position="535"/>
    </location>
</feature>
<keyword evidence="3" id="KW-0677">Repeat</keyword>
<dbReference type="SUPFAM" id="SSF48403">
    <property type="entry name" value="Ankyrin repeat"/>
    <property type="match status" value="1"/>
</dbReference>
<dbReference type="PANTHER" id="PTHR24186:SF37">
    <property type="entry name" value="PGG DOMAIN-CONTAINING PROTEIN"/>
    <property type="match status" value="1"/>
</dbReference>
<comment type="caution">
    <text evidence="11">The sequence shown here is derived from an EMBL/GenBank/DDBJ whole genome shotgun (WGS) entry which is preliminary data.</text>
</comment>
<evidence type="ECO:0000256" key="8">
    <source>
        <dbReference type="SAM" id="MobiDB-lite"/>
    </source>
</evidence>
<keyword evidence="2 9" id="KW-0812">Transmembrane</keyword>
<dbReference type="GO" id="GO:0005886">
    <property type="term" value="C:plasma membrane"/>
    <property type="evidence" value="ECO:0007669"/>
    <property type="project" value="TreeGrafter"/>
</dbReference>
<dbReference type="InterPro" id="IPR002110">
    <property type="entry name" value="Ankyrin_rpt"/>
</dbReference>
<name>A0AAP0K3U8_9MAGN</name>
<evidence type="ECO:0000256" key="4">
    <source>
        <dbReference type="ARBA" id="ARBA00022989"/>
    </source>
</evidence>
<dbReference type="InterPro" id="IPR026961">
    <property type="entry name" value="PGG_dom"/>
</dbReference>
<dbReference type="Pfam" id="PF13962">
    <property type="entry name" value="PGG"/>
    <property type="match status" value="1"/>
</dbReference>
<dbReference type="Proteomes" id="UP001417504">
    <property type="component" value="Unassembled WGS sequence"/>
</dbReference>
<feature type="repeat" description="ANK" evidence="7">
    <location>
        <begin position="229"/>
        <end position="261"/>
    </location>
</feature>
<sequence length="611" mass="68497">MVERSGATAAWTAQGSTIEEQPRRAGPDASTVQAAQEKTREGAPMRSSSIAVSTKEKGRRGVVPTTSPPLLFPLRRPAREAVSDLMASRRRSHPAGGSVSTITLGQDKGETSLKSPLDVSLVDTYYIQKRPMSGLISQQYDKDLARSPRFTIIRVFIPNMDQRLFQAALTGDIEALHELLVEDPLILERVDLAPVSDTPLHIAALAGKIEFAKEMIRLKPSFASEMNIDGFSPIHMASANGQVELVKLLLKVDSSLANLKDRSERLPLHLAAMRGRIEVLGVLISACPESAREVTARGETVLHLSVKYNQFKALEFLLDQVRFQEMLNAKDREGNTVLHLAVSRKQSQVVELLLNNKFGSMVDVNSMNMKNLTALDILDVLLESSCDGDDIVIGRLLLRARALKSHEINTDTFRHDQLERANLDVQSSGPLPRKCLWKDFFEEISREIDNSSSETRNALMLVAVLIATVTFQAGVNPPDSFWQNSSQDNSKFETVAQKMYHPGDHAMTSHLSCYSLLLIFNTTGFLMSIGIISLLTSRFPLKPWLRLAVVSMLTTYACSLCFVSPYRLWQFLHPLHLMYLILAFFLMMVVAWAFWWLKKCILIIKKRWYEK</sequence>
<keyword evidence="6 9" id="KW-0472">Membrane</keyword>
<dbReference type="PROSITE" id="PS50297">
    <property type="entry name" value="ANK_REP_REGION"/>
    <property type="match status" value="2"/>
</dbReference>
<feature type="region of interest" description="Disordered" evidence="8">
    <location>
        <begin position="1"/>
        <end position="109"/>
    </location>
</feature>
<dbReference type="PROSITE" id="PS50088">
    <property type="entry name" value="ANK_REPEAT"/>
    <property type="match status" value="2"/>
</dbReference>
<dbReference type="Pfam" id="PF12796">
    <property type="entry name" value="Ank_2"/>
    <property type="match status" value="2"/>
</dbReference>
<proteinExistence type="predicted"/>
<feature type="transmembrane region" description="Helical" evidence="9">
    <location>
        <begin position="575"/>
        <end position="597"/>
    </location>
</feature>
<evidence type="ECO:0000313" key="12">
    <source>
        <dbReference type="Proteomes" id="UP001417504"/>
    </source>
</evidence>
<evidence type="ECO:0000256" key="2">
    <source>
        <dbReference type="ARBA" id="ARBA00022692"/>
    </source>
</evidence>
<dbReference type="SMART" id="SM00248">
    <property type="entry name" value="ANK"/>
    <property type="match status" value="6"/>
</dbReference>
<feature type="domain" description="PGG" evidence="10">
    <location>
        <begin position="453"/>
        <end position="559"/>
    </location>
</feature>
<evidence type="ECO:0000256" key="1">
    <source>
        <dbReference type="ARBA" id="ARBA00004141"/>
    </source>
</evidence>
<protein>
    <recommendedName>
        <fullName evidence="10">PGG domain-containing protein</fullName>
    </recommendedName>
</protein>
<gene>
    <name evidence="11" type="ORF">Sjap_004607</name>
</gene>
<keyword evidence="5 7" id="KW-0040">ANK repeat</keyword>
<keyword evidence="4 9" id="KW-1133">Transmembrane helix</keyword>
<evidence type="ECO:0000256" key="5">
    <source>
        <dbReference type="ARBA" id="ARBA00023043"/>
    </source>
</evidence>
<evidence type="ECO:0000256" key="6">
    <source>
        <dbReference type="ARBA" id="ARBA00023136"/>
    </source>
</evidence>
<evidence type="ECO:0000259" key="10">
    <source>
        <dbReference type="Pfam" id="PF13962"/>
    </source>
</evidence>
<keyword evidence="12" id="KW-1185">Reference proteome</keyword>
<feature type="repeat" description="ANK" evidence="7">
    <location>
        <begin position="333"/>
        <end position="356"/>
    </location>
</feature>
<dbReference type="InterPro" id="IPR036770">
    <property type="entry name" value="Ankyrin_rpt-contain_sf"/>
</dbReference>
<comment type="subcellular location">
    <subcellularLocation>
        <location evidence="1">Membrane</location>
        <topology evidence="1">Multi-pass membrane protein</topology>
    </subcellularLocation>
</comment>
<dbReference type="EMBL" id="JBBNAE010000002">
    <property type="protein sequence ID" value="KAK9144704.1"/>
    <property type="molecule type" value="Genomic_DNA"/>
</dbReference>
<evidence type="ECO:0000256" key="7">
    <source>
        <dbReference type="PROSITE-ProRule" id="PRU00023"/>
    </source>
</evidence>
<accession>A0AAP0K3U8</accession>
<dbReference type="Gene3D" id="1.25.40.20">
    <property type="entry name" value="Ankyrin repeat-containing domain"/>
    <property type="match status" value="1"/>
</dbReference>
<reference evidence="11 12" key="1">
    <citation type="submission" date="2024-01" db="EMBL/GenBank/DDBJ databases">
        <title>Genome assemblies of Stephania.</title>
        <authorList>
            <person name="Yang L."/>
        </authorList>
    </citation>
    <scope>NUCLEOTIDE SEQUENCE [LARGE SCALE GENOMIC DNA]</scope>
    <source>
        <strain evidence="11">QJT</strain>
        <tissue evidence="11">Leaf</tissue>
    </source>
</reference>
<feature type="transmembrane region" description="Helical" evidence="9">
    <location>
        <begin position="547"/>
        <end position="569"/>
    </location>
</feature>
<organism evidence="11 12">
    <name type="scientific">Stephania japonica</name>
    <dbReference type="NCBI Taxonomy" id="461633"/>
    <lineage>
        <taxon>Eukaryota</taxon>
        <taxon>Viridiplantae</taxon>
        <taxon>Streptophyta</taxon>
        <taxon>Embryophyta</taxon>
        <taxon>Tracheophyta</taxon>
        <taxon>Spermatophyta</taxon>
        <taxon>Magnoliopsida</taxon>
        <taxon>Ranunculales</taxon>
        <taxon>Menispermaceae</taxon>
        <taxon>Menispermoideae</taxon>
        <taxon>Cissampelideae</taxon>
        <taxon>Stephania</taxon>
    </lineage>
</organism>
<evidence type="ECO:0000256" key="9">
    <source>
        <dbReference type="SAM" id="Phobius"/>
    </source>
</evidence>
<dbReference type="AlphaFoldDB" id="A0AAP0K3U8"/>
<evidence type="ECO:0000256" key="3">
    <source>
        <dbReference type="ARBA" id="ARBA00022737"/>
    </source>
</evidence>